<dbReference type="InterPro" id="IPR016040">
    <property type="entry name" value="NAD(P)-bd_dom"/>
</dbReference>
<organism evidence="2 3">
    <name type="scientific">Candidatus Pseudoramibacter fermentans</name>
    <dbReference type="NCBI Taxonomy" id="2594427"/>
    <lineage>
        <taxon>Bacteria</taxon>
        <taxon>Bacillati</taxon>
        <taxon>Bacillota</taxon>
        <taxon>Clostridia</taxon>
        <taxon>Eubacteriales</taxon>
        <taxon>Eubacteriaceae</taxon>
        <taxon>Pseudoramibacter</taxon>
    </lineage>
</organism>
<feature type="domain" description="NAD(P)-binding" evidence="1">
    <location>
        <begin position="8"/>
        <end position="190"/>
    </location>
</feature>
<evidence type="ECO:0000313" key="3">
    <source>
        <dbReference type="Proteomes" id="UP000473648"/>
    </source>
</evidence>
<dbReference type="AlphaFoldDB" id="A0A6L5GTQ3"/>
<dbReference type="PANTHER" id="PTHR15020">
    <property type="entry name" value="FLAVIN REDUCTASE-RELATED"/>
    <property type="match status" value="1"/>
</dbReference>
<evidence type="ECO:0000313" key="2">
    <source>
        <dbReference type="EMBL" id="MQM73624.1"/>
    </source>
</evidence>
<dbReference type="InterPro" id="IPR036291">
    <property type="entry name" value="NAD(P)-bd_dom_sf"/>
</dbReference>
<dbReference type="SUPFAM" id="SSF51735">
    <property type="entry name" value="NAD(P)-binding Rossmann-fold domains"/>
    <property type="match status" value="1"/>
</dbReference>
<proteinExistence type="predicted"/>
<dbReference type="Proteomes" id="UP000473648">
    <property type="component" value="Unassembled WGS sequence"/>
</dbReference>
<gene>
    <name evidence="2" type="ORF">FRC53_09485</name>
</gene>
<dbReference type="Gene3D" id="3.40.50.720">
    <property type="entry name" value="NAD(P)-binding Rossmann-like Domain"/>
    <property type="match status" value="1"/>
</dbReference>
<comment type="caution">
    <text evidence="2">The sequence shown here is derived from an EMBL/GenBank/DDBJ whole genome shotgun (WGS) entry which is preliminary data.</text>
</comment>
<evidence type="ECO:0000259" key="1">
    <source>
        <dbReference type="Pfam" id="PF13460"/>
    </source>
</evidence>
<dbReference type="PANTHER" id="PTHR15020:SF50">
    <property type="entry name" value="UPF0659 PROTEIN YMR090W"/>
    <property type="match status" value="1"/>
</dbReference>
<accession>A0A6L5GTQ3</accession>
<protein>
    <submittedName>
        <fullName evidence="2">NAD-dependent epimerase/dehydratase family protein</fullName>
    </submittedName>
</protein>
<sequence>MVKIFVAGGSGRVATETIRILASQGHDIYAGARHKDHIVMGDHIYPQELDLHAEVDALAAQIDGMDAVYFLAGSRGKDLLQTDAFGCVKLMQACEKAGIKRYVQLSSIYSIQPEKWQEEPSLASIMNYDIARFFADQWLIRNTDLDYTIVGPCVLTEEPATGRIEINPERGTSNPIPDVAAVLAGVLDKPNTFRKVIYMTGGDTPIEDALDAVE</sequence>
<dbReference type="Pfam" id="PF13460">
    <property type="entry name" value="NAD_binding_10"/>
    <property type="match status" value="1"/>
</dbReference>
<keyword evidence="3" id="KW-1185">Reference proteome</keyword>
<dbReference type="EMBL" id="VOGB01000005">
    <property type="protein sequence ID" value="MQM73624.1"/>
    <property type="molecule type" value="Genomic_DNA"/>
</dbReference>
<reference evidence="2" key="1">
    <citation type="journal article" date="2020" name="Appl. Environ. Microbiol.">
        <title>Medium-Chain Fatty Acid Synthesis by 'Candidatus Weimeria bifida' gen. nov., sp. nov., and 'Candidatus Pseudoramibacter fermentans' sp. nov.</title>
        <authorList>
            <person name="Scarborough M.J."/>
            <person name="Myers K.S."/>
            <person name="Donohue T.J."/>
            <person name="Noguera D.R."/>
        </authorList>
    </citation>
    <scope>NUCLEOTIDE SEQUENCE</scope>
    <source>
        <strain evidence="2">EUB1.1</strain>
    </source>
</reference>
<name>A0A6L5GTQ3_9FIRM</name>